<name>C4FJ84_9AQUI</name>
<gene>
    <name evidence="1" type="ORF">SULYE_0626</name>
</gene>
<comment type="caution">
    <text evidence="1">The sequence shown here is derived from an EMBL/GenBank/DDBJ whole genome shotgun (WGS) entry which is preliminary data.</text>
</comment>
<dbReference type="EMBL" id="ABZS01000046">
    <property type="protein sequence ID" value="EEP60862.1"/>
    <property type="molecule type" value="Genomic_DNA"/>
</dbReference>
<keyword evidence="2" id="KW-1185">Reference proteome</keyword>
<accession>C4FJ84</accession>
<evidence type="ECO:0000313" key="2">
    <source>
        <dbReference type="Proteomes" id="UP000005540"/>
    </source>
</evidence>
<dbReference type="Proteomes" id="UP000005540">
    <property type="component" value="Unassembled WGS sequence"/>
</dbReference>
<proteinExistence type="predicted"/>
<protein>
    <submittedName>
        <fullName evidence="1">Uncharacterized protein</fullName>
    </submittedName>
</protein>
<organism evidence="1 2">
    <name type="scientific">Sulfurihydrogenibium yellowstonense SS-5</name>
    <dbReference type="NCBI Taxonomy" id="432331"/>
    <lineage>
        <taxon>Bacteria</taxon>
        <taxon>Pseudomonadati</taxon>
        <taxon>Aquificota</taxon>
        <taxon>Aquificia</taxon>
        <taxon>Aquificales</taxon>
        <taxon>Hydrogenothermaceae</taxon>
        <taxon>Sulfurihydrogenibium</taxon>
    </lineage>
</organism>
<evidence type="ECO:0000313" key="1">
    <source>
        <dbReference type="EMBL" id="EEP60862.1"/>
    </source>
</evidence>
<dbReference type="AlphaFoldDB" id="C4FJ84"/>
<reference evidence="1 2" key="1">
    <citation type="submission" date="2009-04" db="EMBL/GenBank/DDBJ databases">
        <authorList>
            <person name="Reysenbach A.-L."/>
            <person name="Heidelberg J.F."/>
            <person name="Nelson W.C."/>
        </authorList>
    </citation>
    <scope>NUCLEOTIDE SEQUENCE [LARGE SCALE GENOMIC DNA]</scope>
    <source>
        <strain evidence="1 2">SS-5</strain>
    </source>
</reference>
<sequence>MKKVLGSLALFGILATGGMVYADDYEDCMTFWNWGRV</sequence>